<dbReference type="FunFam" id="1.20.1070.10:FF:000025">
    <property type="entry name" value="Lysophosphatidic acid receptor 1"/>
    <property type="match status" value="1"/>
</dbReference>
<keyword evidence="8" id="KW-0325">Glycoprotein</keyword>
<sequence length="475" mass="53470">MVDNSQQWEAASAATGSCLSVLGLSRPEQEECSTESQSQLSRALTLWERKKTSPRSGKAIGTRQETGRGYQGEGTPVLQSWWRCLGRRLWAACGSGWGRIAGEQRADVKHLSANAIPKSRMNECHYDKRMDFFYNRSNADTADEWSGTTLVIVLCFGTFFCLFIFLSNSLVIAAVVKNKKFHYPFYYLLANLAAADFFAGIAYVFLMFNTGPVSRTLSVNRWFLRQGLLDTSLTASLANLLVIAVERHISIVKMRVHSNLTKKRVTFLILLIWAIAIFMGAVPTLGWNCLCDISTCSSLAPIYSRSYLIFWTVSNLGVFFIMVVVYIRIYMYVQRKTNVLSPHTSGSISRRKTPMKLMKTVMAVLGAFIVCWTPGLVVLLLDGLNCTRCEVQNVKRWFLLLALLNSLMNPIIYSCKDDEMSNTMRRMICCSFEERSQERRSSRIPSAVLGRSIDSSSQYLENGISQVTISGKENT</sequence>
<evidence type="ECO:0000256" key="3">
    <source>
        <dbReference type="ARBA" id="ARBA00022692"/>
    </source>
</evidence>
<evidence type="ECO:0000256" key="2">
    <source>
        <dbReference type="ARBA" id="ARBA00022475"/>
    </source>
</evidence>
<evidence type="ECO:0000256" key="8">
    <source>
        <dbReference type="ARBA" id="ARBA00023180"/>
    </source>
</evidence>
<protein>
    <submittedName>
        <fullName evidence="14">Lysophosphatidic acid receptor 3</fullName>
    </submittedName>
</protein>
<dbReference type="PANTHER" id="PTHR22750">
    <property type="entry name" value="G-PROTEIN COUPLED RECEPTOR"/>
    <property type="match status" value="1"/>
</dbReference>
<keyword evidence="15" id="KW-1185">Reference proteome</keyword>
<dbReference type="Pfam" id="PF00001">
    <property type="entry name" value="7tm_1"/>
    <property type="match status" value="1"/>
</dbReference>
<keyword evidence="4 12" id="KW-1133">Transmembrane helix</keyword>
<keyword evidence="3 10" id="KW-0812">Transmembrane</keyword>
<gene>
    <name evidence="14" type="ORF">NXF25_008930</name>
</gene>
<dbReference type="InterPro" id="IPR005385">
    <property type="entry name" value="LPA_rcpt_EDG7"/>
</dbReference>
<evidence type="ECO:0000259" key="13">
    <source>
        <dbReference type="PROSITE" id="PS50262"/>
    </source>
</evidence>
<dbReference type="GO" id="GO:0070915">
    <property type="term" value="F:lysophosphatidic acid receptor activity"/>
    <property type="evidence" value="ECO:0007669"/>
    <property type="project" value="InterPro"/>
</dbReference>
<keyword evidence="2" id="KW-1003">Cell membrane</keyword>
<dbReference type="PRINTS" id="PR01527">
    <property type="entry name" value="LPARECEPTOR"/>
</dbReference>
<dbReference type="PROSITE" id="PS00237">
    <property type="entry name" value="G_PROTEIN_RECEP_F1_1"/>
    <property type="match status" value="1"/>
</dbReference>
<keyword evidence="5 10" id="KW-0297">G-protein coupled receptor</keyword>
<comment type="similarity">
    <text evidence="10">Belongs to the G-protein coupled receptor 1 family.</text>
</comment>
<feature type="transmembrane region" description="Helical" evidence="12">
    <location>
        <begin position="307"/>
        <end position="327"/>
    </location>
</feature>
<dbReference type="PROSITE" id="PS50262">
    <property type="entry name" value="G_PROTEIN_RECEP_F1_2"/>
    <property type="match status" value="1"/>
</dbReference>
<dbReference type="GO" id="GO:0005886">
    <property type="term" value="C:plasma membrane"/>
    <property type="evidence" value="ECO:0007669"/>
    <property type="project" value="UniProtKB-SubCell"/>
</dbReference>
<dbReference type="PRINTS" id="PR00237">
    <property type="entry name" value="GPCRRHODOPSN"/>
</dbReference>
<proteinExistence type="inferred from homology"/>
<dbReference type="Gene3D" id="1.20.1070.10">
    <property type="entry name" value="Rhodopsin 7-helix transmembrane proteins"/>
    <property type="match status" value="1"/>
</dbReference>
<evidence type="ECO:0000256" key="11">
    <source>
        <dbReference type="SAM" id="MobiDB-lite"/>
    </source>
</evidence>
<accession>A0AAW1BRL7</accession>
<dbReference type="Proteomes" id="UP001474421">
    <property type="component" value="Unassembled WGS sequence"/>
</dbReference>
<evidence type="ECO:0000256" key="6">
    <source>
        <dbReference type="ARBA" id="ARBA00023136"/>
    </source>
</evidence>
<feature type="transmembrane region" description="Helical" evidence="12">
    <location>
        <begin position="228"/>
        <end position="245"/>
    </location>
</feature>
<feature type="transmembrane region" description="Helical" evidence="12">
    <location>
        <begin position="360"/>
        <end position="381"/>
    </location>
</feature>
<evidence type="ECO:0000313" key="14">
    <source>
        <dbReference type="EMBL" id="KAK9404103.1"/>
    </source>
</evidence>
<dbReference type="AlphaFoldDB" id="A0AAW1BRL7"/>
<feature type="transmembrane region" description="Helical" evidence="12">
    <location>
        <begin position="150"/>
        <end position="173"/>
    </location>
</feature>
<dbReference type="InterPro" id="IPR000276">
    <property type="entry name" value="GPCR_Rhodpsn"/>
</dbReference>
<keyword evidence="9 10" id="KW-0807">Transducer</keyword>
<keyword evidence="6 12" id="KW-0472">Membrane</keyword>
<feature type="domain" description="G-protein coupled receptors family 1 profile" evidence="13">
    <location>
        <begin position="167"/>
        <end position="413"/>
    </location>
</feature>
<evidence type="ECO:0000313" key="15">
    <source>
        <dbReference type="Proteomes" id="UP001474421"/>
    </source>
</evidence>
<comment type="subcellular location">
    <subcellularLocation>
        <location evidence="1">Cell membrane</location>
        <topology evidence="1">Multi-pass membrane protein</topology>
    </subcellularLocation>
</comment>
<evidence type="ECO:0000256" key="10">
    <source>
        <dbReference type="RuleBase" id="RU000688"/>
    </source>
</evidence>
<dbReference type="InterPro" id="IPR004065">
    <property type="entry name" value="LPA_rcpt"/>
</dbReference>
<evidence type="ECO:0000256" key="9">
    <source>
        <dbReference type="ARBA" id="ARBA00023224"/>
    </source>
</evidence>
<feature type="transmembrane region" description="Helical" evidence="12">
    <location>
        <begin position="397"/>
        <end position="415"/>
    </location>
</feature>
<keyword evidence="7 10" id="KW-0675">Receptor</keyword>
<organism evidence="14 15">
    <name type="scientific">Crotalus adamanteus</name>
    <name type="common">Eastern diamondback rattlesnake</name>
    <dbReference type="NCBI Taxonomy" id="8729"/>
    <lineage>
        <taxon>Eukaryota</taxon>
        <taxon>Metazoa</taxon>
        <taxon>Chordata</taxon>
        <taxon>Craniata</taxon>
        <taxon>Vertebrata</taxon>
        <taxon>Euteleostomi</taxon>
        <taxon>Lepidosauria</taxon>
        <taxon>Squamata</taxon>
        <taxon>Bifurcata</taxon>
        <taxon>Unidentata</taxon>
        <taxon>Episquamata</taxon>
        <taxon>Toxicofera</taxon>
        <taxon>Serpentes</taxon>
        <taxon>Colubroidea</taxon>
        <taxon>Viperidae</taxon>
        <taxon>Crotalinae</taxon>
        <taxon>Crotalus</taxon>
    </lineage>
</organism>
<evidence type="ECO:0000256" key="4">
    <source>
        <dbReference type="ARBA" id="ARBA00022989"/>
    </source>
</evidence>
<feature type="transmembrane region" description="Helical" evidence="12">
    <location>
        <begin position="265"/>
        <end position="287"/>
    </location>
</feature>
<reference evidence="14 15" key="1">
    <citation type="journal article" date="2024" name="Proc. Natl. Acad. Sci. U.S.A.">
        <title>The genetic regulatory architecture and epigenomic basis for age-related changes in rattlesnake venom.</title>
        <authorList>
            <person name="Hogan M.P."/>
            <person name="Holding M.L."/>
            <person name="Nystrom G.S."/>
            <person name="Colston T.J."/>
            <person name="Bartlett D.A."/>
            <person name="Mason A.J."/>
            <person name="Ellsworth S.A."/>
            <person name="Rautsaw R.M."/>
            <person name="Lawrence K.C."/>
            <person name="Strickland J.L."/>
            <person name="He B."/>
            <person name="Fraser P."/>
            <person name="Margres M.J."/>
            <person name="Gilbert D.M."/>
            <person name="Gibbs H.L."/>
            <person name="Parkinson C.L."/>
            <person name="Rokyta D.R."/>
        </authorList>
    </citation>
    <scope>NUCLEOTIDE SEQUENCE [LARGE SCALE GENOMIC DNA]</scope>
    <source>
        <strain evidence="14">DRR0105</strain>
    </source>
</reference>
<evidence type="ECO:0000256" key="7">
    <source>
        <dbReference type="ARBA" id="ARBA00023170"/>
    </source>
</evidence>
<dbReference type="PRINTS" id="PR01560">
    <property type="entry name" value="EDG7RECEPTOR"/>
</dbReference>
<feature type="transmembrane region" description="Helical" evidence="12">
    <location>
        <begin position="185"/>
        <end position="208"/>
    </location>
</feature>
<evidence type="ECO:0000256" key="1">
    <source>
        <dbReference type="ARBA" id="ARBA00004651"/>
    </source>
</evidence>
<dbReference type="InterPro" id="IPR017452">
    <property type="entry name" value="GPCR_Rhodpsn_7TM"/>
</dbReference>
<dbReference type="SMART" id="SM01381">
    <property type="entry name" value="7TM_GPCR_Srsx"/>
    <property type="match status" value="1"/>
</dbReference>
<feature type="region of interest" description="Disordered" evidence="11">
    <location>
        <begin position="48"/>
        <end position="73"/>
    </location>
</feature>
<dbReference type="EMBL" id="JAOTOJ010000003">
    <property type="protein sequence ID" value="KAK9404103.1"/>
    <property type="molecule type" value="Genomic_DNA"/>
</dbReference>
<evidence type="ECO:0000256" key="5">
    <source>
        <dbReference type="ARBA" id="ARBA00023040"/>
    </source>
</evidence>
<dbReference type="SUPFAM" id="SSF81321">
    <property type="entry name" value="Family A G protein-coupled receptor-like"/>
    <property type="match status" value="1"/>
</dbReference>
<name>A0AAW1BRL7_CROAD</name>
<comment type="caution">
    <text evidence="14">The sequence shown here is derived from an EMBL/GenBank/DDBJ whole genome shotgun (WGS) entry which is preliminary data.</text>
</comment>
<evidence type="ECO:0000256" key="12">
    <source>
        <dbReference type="SAM" id="Phobius"/>
    </source>
</evidence>
<dbReference type="CDD" id="cd15343">
    <property type="entry name" value="7tmA_LPAR3_Edg7"/>
    <property type="match status" value="1"/>
</dbReference>